<dbReference type="EMBL" id="LT629736">
    <property type="protein sequence ID" value="SDR93758.1"/>
    <property type="molecule type" value="Genomic_DNA"/>
</dbReference>
<dbReference type="Proteomes" id="UP000243207">
    <property type="component" value="Chromosome I"/>
</dbReference>
<organism evidence="1 2">
    <name type="scientific">Halopseudomonas xinjiangensis</name>
    <dbReference type="NCBI Taxonomy" id="487184"/>
    <lineage>
        <taxon>Bacteria</taxon>
        <taxon>Pseudomonadati</taxon>
        <taxon>Pseudomonadota</taxon>
        <taxon>Gammaproteobacteria</taxon>
        <taxon>Pseudomonadales</taxon>
        <taxon>Pseudomonadaceae</taxon>
        <taxon>Halopseudomonas</taxon>
    </lineage>
</organism>
<dbReference type="STRING" id="487184.SAMN05216421_0603"/>
<evidence type="ECO:0000313" key="1">
    <source>
        <dbReference type="EMBL" id="SDR93758.1"/>
    </source>
</evidence>
<proteinExistence type="predicted"/>
<reference evidence="2" key="1">
    <citation type="submission" date="2016-10" db="EMBL/GenBank/DDBJ databases">
        <authorList>
            <person name="Varghese N."/>
            <person name="Submissions S."/>
        </authorList>
    </citation>
    <scope>NUCLEOTIDE SEQUENCE [LARGE SCALE GENOMIC DNA]</scope>
    <source>
        <strain evidence="2">NRRL B-51270</strain>
    </source>
</reference>
<dbReference type="OrthoDB" id="5625505at2"/>
<evidence type="ECO:0008006" key="3">
    <source>
        <dbReference type="Google" id="ProtNLM"/>
    </source>
</evidence>
<accession>A0A1H1N4E3</accession>
<sequence length="129" mass="14390">MPSLPYSGSSGHGEQRQIARNELSAYLQLYNAYSGQPMGFIGNISPLGMMMISSIPVMVEAVFDMQIRLPAQTAEAETLSFKARSHWCRPDLTPGHFDTGFSIVSNQQAFAEIARLLEHYFRFEPTDDA</sequence>
<keyword evidence="2" id="KW-1185">Reference proteome</keyword>
<dbReference type="AlphaFoldDB" id="A0A1H1N4E3"/>
<evidence type="ECO:0000313" key="2">
    <source>
        <dbReference type="Proteomes" id="UP000243207"/>
    </source>
</evidence>
<protein>
    <recommendedName>
        <fullName evidence="3">PilZ domain-containing protein</fullName>
    </recommendedName>
</protein>
<gene>
    <name evidence="1" type="ORF">SAMN05216421_0603</name>
</gene>
<dbReference type="RefSeq" id="WP_093391754.1">
    <property type="nucleotide sequence ID" value="NZ_LT629736.1"/>
</dbReference>
<name>A0A1H1N4E3_9GAMM</name>